<dbReference type="Proteomes" id="UP000886198">
    <property type="component" value="Unassembled WGS sequence"/>
</dbReference>
<accession>A0A7C1GZ97</accession>
<dbReference type="EMBL" id="DSBT01000108">
    <property type="protein sequence ID" value="HDP77304.1"/>
    <property type="molecule type" value="Genomic_DNA"/>
</dbReference>
<comment type="caution">
    <text evidence="1">The sequence shown here is derived from an EMBL/GenBank/DDBJ whole genome shotgun (WGS) entry which is preliminary data.</text>
</comment>
<evidence type="ECO:0000313" key="1">
    <source>
        <dbReference type="EMBL" id="HDP77304.1"/>
    </source>
</evidence>
<reference evidence="1" key="1">
    <citation type="journal article" date="2020" name="mSystems">
        <title>Genome- and Community-Level Interaction Insights into Carbon Utilization and Element Cycling Functions of Hydrothermarchaeota in Hydrothermal Sediment.</title>
        <authorList>
            <person name="Zhou Z."/>
            <person name="Liu Y."/>
            <person name="Xu W."/>
            <person name="Pan J."/>
            <person name="Luo Z.H."/>
            <person name="Li M."/>
        </authorList>
    </citation>
    <scope>NUCLEOTIDE SEQUENCE [LARGE SCALE GENOMIC DNA]</scope>
    <source>
        <strain evidence="1">SpSt-1179</strain>
    </source>
</reference>
<proteinExistence type="predicted"/>
<protein>
    <recommendedName>
        <fullName evidence="2">DUF4404 family protein</fullName>
    </recommendedName>
</protein>
<sequence length="109" mass="12423">MEKKEIENTVFGNANIQNVQGDDNRVQQSISSLPDMIESLRRSLAEIHQESLRNEFELRVDQIELESRKSSPDVGKLKRVKDFFSKHTGNLASVASLAIQIVDILMKRI</sequence>
<evidence type="ECO:0008006" key="2">
    <source>
        <dbReference type="Google" id="ProtNLM"/>
    </source>
</evidence>
<gene>
    <name evidence="1" type="ORF">ENN47_03800</name>
</gene>
<organism evidence="1">
    <name type="scientific">Mesotoga infera</name>
    <dbReference type="NCBI Taxonomy" id="1236046"/>
    <lineage>
        <taxon>Bacteria</taxon>
        <taxon>Thermotogati</taxon>
        <taxon>Thermotogota</taxon>
        <taxon>Thermotogae</taxon>
        <taxon>Kosmotogales</taxon>
        <taxon>Kosmotogaceae</taxon>
        <taxon>Mesotoga</taxon>
    </lineage>
</organism>
<name>A0A7C1GZ97_9BACT</name>
<dbReference type="AlphaFoldDB" id="A0A7C1GZ97"/>